<sequence length="276" mass="29870">MCRMCEVEGRLPSQMSIKEIVSLCRAILFPGFFGDDINACNLEYSIGVRCERLYALLADQIEAGFVMEHDEKTQAREKACRIASEFVDTLPSLRETLHTDVVATYRGDPAATGTEEVIYCYPGIRAITNYRIAHALLGLGVPAVIPRLISEMAHSETGIDIHPGAVIGKYFSIDHGTGVVIGATAIIGDNVKIYQGVTLGAKSFVCDADNNPVKGIPRHPIIGNNVVIYSNTSVLGRITVGDNAIIGGNIWVTDDVAANEKLVQAKANNILRLKQD</sequence>
<evidence type="ECO:0000313" key="5">
    <source>
        <dbReference type="Proteomes" id="UP000824076"/>
    </source>
</evidence>
<dbReference type="InterPro" id="IPR042122">
    <property type="entry name" value="Ser_AcTrfase_N_sf"/>
</dbReference>
<keyword evidence="1" id="KW-0028">Amino-acid biosynthesis</keyword>
<organism evidence="4 5">
    <name type="scientific">Candidatus Limisoma intestinavium</name>
    <dbReference type="NCBI Taxonomy" id="2840856"/>
    <lineage>
        <taxon>Bacteria</taxon>
        <taxon>Pseudomonadati</taxon>
        <taxon>Bacteroidota</taxon>
        <taxon>Bacteroidia</taxon>
        <taxon>Bacteroidales</taxon>
        <taxon>Candidatus Limisoma</taxon>
    </lineage>
</organism>
<evidence type="ECO:0000256" key="2">
    <source>
        <dbReference type="ARBA" id="ARBA00022679"/>
    </source>
</evidence>
<dbReference type="PANTHER" id="PTHR42811">
    <property type="entry name" value="SERINE ACETYLTRANSFERASE"/>
    <property type="match status" value="1"/>
</dbReference>
<comment type="caution">
    <text evidence="4">The sequence shown here is derived from an EMBL/GenBank/DDBJ whole genome shotgun (WGS) entry which is preliminary data.</text>
</comment>
<reference evidence="4" key="1">
    <citation type="submission" date="2020-10" db="EMBL/GenBank/DDBJ databases">
        <authorList>
            <person name="Gilroy R."/>
        </authorList>
    </citation>
    <scope>NUCLEOTIDE SEQUENCE</scope>
    <source>
        <strain evidence="4">17073</strain>
    </source>
</reference>
<evidence type="ECO:0000256" key="3">
    <source>
        <dbReference type="ARBA" id="ARBA00023315"/>
    </source>
</evidence>
<reference evidence="4" key="2">
    <citation type="journal article" date="2021" name="PeerJ">
        <title>Extensive microbial diversity within the chicken gut microbiome revealed by metagenomics and culture.</title>
        <authorList>
            <person name="Gilroy R."/>
            <person name="Ravi A."/>
            <person name="Getino M."/>
            <person name="Pursley I."/>
            <person name="Horton D.L."/>
            <person name="Alikhan N.F."/>
            <person name="Baker D."/>
            <person name="Gharbi K."/>
            <person name="Hall N."/>
            <person name="Watson M."/>
            <person name="Adriaenssens E.M."/>
            <person name="Foster-Nyarko E."/>
            <person name="Jarju S."/>
            <person name="Secka A."/>
            <person name="Antonio M."/>
            <person name="Oren A."/>
            <person name="Chaudhuri R.R."/>
            <person name="La Ragione R."/>
            <person name="Hildebrand F."/>
            <person name="Pallen M.J."/>
        </authorList>
    </citation>
    <scope>NUCLEOTIDE SEQUENCE</scope>
    <source>
        <strain evidence="4">17073</strain>
    </source>
</reference>
<evidence type="ECO:0000313" key="4">
    <source>
        <dbReference type="EMBL" id="HIU38978.1"/>
    </source>
</evidence>
<dbReference type="InterPro" id="IPR011004">
    <property type="entry name" value="Trimer_LpxA-like_sf"/>
</dbReference>
<dbReference type="GO" id="GO:0008652">
    <property type="term" value="P:amino acid biosynthetic process"/>
    <property type="evidence" value="ECO:0007669"/>
    <property type="project" value="UniProtKB-KW"/>
</dbReference>
<name>A0A9D1IKG6_9BACT</name>
<dbReference type="EMBL" id="DVMS01000140">
    <property type="protein sequence ID" value="HIU38978.1"/>
    <property type="molecule type" value="Genomic_DNA"/>
</dbReference>
<dbReference type="CDD" id="cd03354">
    <property type="entry name" value="LbH_SAT"/>
    <property type="match status" value="1"/>
</dbReference>
<dbReference type="FunFam" id="2.160.10.10:FF:000015">
    <property type="entry name" value="Serine acetyltransferase, plasmid"/>
    <property type="match status" value="1"/>
</dbReference>
<dbReference type="SUPFAM" id="SSF51161">
    <property type="entry name" value="Trimeric LpxA-like enzymes"/>
    <property type="match status" value="1"/>
</dbReference>
<evidence type="ECO:0000256" key="1">
    <source>
        <dbReference type="ARBA" id="ARBA00022605"/>
    </source>
</evidence>
<dbReference type="GO" id="GO:0016746">
    <property type="term" value="F:acyltransferase activity"/>
    <property type="evidence" value="ECO:0007669"/>
    <property type="project" value="UniProtKB-KW"/>
</dbReference>
<dbReference type="Gene3D" id="2.160.10.10">
    <property type="entry name" value="Hexapeptide repeat proteins"/>
    <property type="match status" value="1"/>
</dbReference>
<keyword evidence="2" id="KW-0808">Transferase</keyword>
<dbReference type="Proteomes" id="UP000824076">
    <property type="component" value="Unassembled WGS sequence"/>
</dbReference>
<accession>A0A9D1IKG6</accession>
<proteinExistence type="predicted"/>
<protein>
    <submittedName>
        <fullName evidence="4">Serine acetyltransferase</fullName>
    </submittedName>
</protein>
<dbReference type="InterPro" id="IPR045304">
    <property type="entry name" value="LbH_SAT"/>
</dbReference>
<dbReference type="AlphaFoldDB" id="A0A9D1IKG6"/>
<keyword evidence="3" id="KW-0012">Acyltransferase</keyword>
<gene>
    <name evidence="4" type="ORF">IAD18_04860</name>
</gene>
<dbReference type="Gene3D" id="1.10.3130.10">
    <property type="entry name" value="serine acetyltransferase, domain 1"/>
    <property type="match status" value="1"/>
</dbReference>